<protein>
    <submittedName>
        <fullName evidence="3">DnaT-like ssDNA-binding domain-containing protein</fullName>
    </submittedName>
</protein>
<reference evidence="3 4" key="1">
    <citation type="submission" date="2024-03" db="EMBL/GenBank/DDBJ databases">
        <title>Pseudomonas juntendi.</title>
        <authorList>
            <person name="Liu Y."/>
        </authorList>
    </citation>
    <scope>NUCLEOTIDE SEQUENCE [LARGE SCALE GENOMIC DNA]</scope>
    <source>
        <strain evidence="3 4">L4046hy</strain>
    </source>
</reference>
<evidence type="ECO:0000259" key="2">
    <source>
        <dbReference type="Pfam" id="PF17948"/>
    </source>
</evidence>
<dbReference type="Proteomes" id="UP001375228">
    <property type="component" value="Chromosome"/>
</dbReference>
<gene>
    <name evidence="3" type="ORF">V9385_15605</name>
</gene>
<sequence>MSKVAVLRGQNTMPLQAMLDRPVAYHSAFAKLGAGATGALMLSQAVYWSSRTNDSEGWFYKSQVEWEAETGLTRYEQESARKKLVKLGFMQEKKQGLPCKLYYRVDLEKVQSSLDAENQQTSLGKTSKLACGEPPNQSGENQHAITENTTETTSDSAQAGVADIFEGSSYRPMTLGWKPDQKALKSYAFAQGVSVSLFTPELIAAFTCHHSAHPETHDTAAGWTNKLVGWARRERVRTEAKPAPIAAPYQQIVDLYHERCPRFSVVTVLDAKIQGLIAERWVEHPVHQDLSFWADYFEEAAKLCEVFYRGMKRLPFLEALVSRDVFRDVMEGRANA</sequence>
<feature type="compositionally biased region" description="Polar residues" evidence="1">
    <location>
        <begin position="135"/>
        <end position="157"/>
    </location>
</feature>
<dbReference type="Gene3D" id="1.10.8.1180">
    <property type="match status" value="1"/>
</dbReference>
<evidence type="ECO:0000256" key="1">
    <source>
        <dbReference type="SAM" id="MobiDB-lite"/>
    </source>
</evidence>
<organism evidence="3 4">
    <name type="scientific">Pseudomonas juntendi</name>
    <dbReference type="NCBI Taxonomy" id="2666183"/>
    <lineage>
        <taxon>Bacteria</taxon>
        <taxon>Pseudomonadati</taxon>
        <taxon>Pseudomonadota</taxon>
        <taxon>Gammaproteobacteria</taxon>
        <taxon>Pseudomonadales</taxon>
        <taxon>Pseudomonadaceae</taxon>
        <taxon>Pseudomonas</taxon>
    </lineage>
</organism>
<dbReference type="InterPro" id="IPR040480">
    <property type="entry name" value="DnaT_DNA_bind"/>
</dbReference>
<dbReference type="EMBL" id="CP146691">
    <property type="protein sequence ID" value="WWY19093.1"/>
    <property type="molecule type" value="Genomic_DNA"/>
</dbReference>
<keyword evidence="4" id="KW-1185">Reference proteome</keyword>
<dbReference type="RefSeq" id="WP_049870816.1">
    <property type="nucleotide sequence ID" value="NZ_CP146691.1"/>
</dbReference>
<feature type="domain" description="DnaT DNA-binding" evidence="2">
    <location>
        <begin position="172"/>
        <end position="241"/>
    </location>
</feature>
<dbReference type="Pfam" id="PF17948">
    <property type="entry name" value="DnaT"/>
    <property type="match status" value="1"/>
</dbReference>
<accession>A0ABZ2J951</accession>
<name>A0ABZ2J951_9PSED</name>
<feature type="region of interest" description="Disordered" evidence="1">
    <location>
        <begin position="118"/>
        <end position="158"/>
    </location>
</feature>
<evidence type="ECO:0000313" key="4">
    <source>
        <dbReference type="Proteomes" id="UP001375228"/>
    </source>
</evidence>
<evidence type="ECO:0000313" key="3">
    <source>
        <dbReference type="EMBL" id="WWY19093.1"/>
    </source>
</evidence>
<proteinExistence type="predicted"/>